<feature type="signal peptide" evidence="2">
    <location>
        <begin position="1"/>
        <end position="20"/>
    </location>
</feature>
<feature type="domain" description="Peptidase S74" evidence="3">
    <location>
        <begin position="391"/>
        <end position="488"/>
    </location>
</feature>
<evidence type="ECO:0000256" key="1">
    <source>
        <dbReference type="SAM" id="Coils"/>
    </source>
</evidence>
<dbReference type="Gene3D" id="2.150.10.10">
    <property type="entry name" value="Serralysin-like metalloprotease, C-terminal"/>
    <property type="match status" value="2"/>
</dbReference>
<feature type="coiled-coil region" evidence="1">
    <location>
        <begin position="467"/>
        <end position="501"/>
    </location>
</feature>
<evidence type="ECO:0000259" key="3">
    <source>
        <dbReference type="PROSITE" id="PS51688"/>
    </source>
</evidence>
<evidence type="ECO:0000256" key="2">
    <source>
        <dbReference type="SAM" id="SignalP"/>
    </source>
</evidence>
<dbReference type="PROSITE" id="PS51688">
    <property type="entry name" value="ICA"/>
    <property type="match status" value="1"/>
</dbReference>
<dbReference type="EMBL" id="PQAP01000086">
    <property type="protein sequence ID" value="PWB72401.1"/>
    <property type="molecule type" value="Genomic_DNA"/>
</dbReference>
<keyword evidence="1" id="KW-0175">Coiled coil</keyword>
<gene>
    <name evidence="4" type="ORF">C3F09_06660</name>
</gene>
<dbReference type="InterPro" id="IPR030392">
    <property type="entry name" value="S74_ICA"/>
</dbReference>
<proteinExistence type="predicted"/>
<protein>
    <recommendedName>
        <fullName evidence="3">Peptidase S74 domain-containing protein</fullName>
    </recommendedName>
</protein>
<sequence>MLTKRLIRVIAVLLILAAGAAASPQLIDYQGFLKNTGGNPVTDTVSITFTIYTASTGGTSKWSEAQNNVSVVGGLFNVTLGSSTAIPDTVFNQSDRWLAVSIGGSELSPRTRIAASAYAMRVNTVDRASGGVVAGALTASQGNFGANNSNYGTQSFVAGDHCEASGEYSSVGGGRYNSATSPYSVVCGGGGPNLADSNRAYGDYSVVCGGRRNIARSHGAFVGAGWANMAYWIGDVVVGGDSNWADTWNSVVVGGHANYSYLGSSVLGGRYDSAKGGYSVVVGGSWNKASGDNSAVGGGSACRATAQYATVPGGYGNQANGQASFAIGDHAQANHRSSFVWCDSTTGSFFSSTADDQFSVRSSGGVRFFTNKTATAGVTLAAGASAWQSVSDSTLKQNIRVVDGATIMSNLMRLPIKQWSYKAQSPDIEHIGPMAQDFYAIFKLGDDDKTISTIDPAGIALAAIQELYRAQQRLQQKTAEIDNLKTELAELRSAVNRILAARGNGVIRGDLALTQTSKTVRSVNGR</sequence>
<dbReference type="InterPro" id="IPR011049">
    <property type="entry name" value="Serralysin-like_metalloprot_C"/>
</dbReference>
<name>A0A855X6V6_9BACT</name>
<keyword evidence="2" id="KW-0732">Signal</keyword>
<organism evidence="4 5">
    <name type="scientific">candidate division GN15 bacterium</name>
    <dbReference type="NCBI Taxonomy" id="2072418"/>
    <lineage>
        <taxon>Bacteria</taxon>
        <taxon>candidate division GN15</taxon>
    </lineage>
</organism>
<dbReference type="AlphaFoldDB" id="A0A855X6V6"/>
<accession>A0A855X6V6</accession>
<evidence type="ECO:0000313" key="4">
    <source>
        <dbReference type="EMBL" id="PWB72401.1"/>
    </source>
</evidence>
<comment type="caution">
    <text evidence="4">The sequence shown here is derived from an EMBL/GenBank/DDBJ whole genome shotgun (WGS) entry which is preliminary data.</text>
</comment>
<evidence type="ECO:0000313" key="5">
    <source>
        <dbReference type="Proteomes" id="UP000250918"/>
    </source>
</evidence>
<dbReference type="Pfam" id="PF13884">
    <property type="entry name" value="Peptidase_S74"/>
    <property type="match status" value="1"/>
</dbReference>
<dbReference type="Proteomes" id="UP000250918">
    <property type="component" value="Unassembled WGS sequence"/>
</dbReference>
<feature type="chain" id="PRO_5032385512" description="Peptidase S74 domain-containing protein" evidence="2">
    <location>
        <begin position="21"/>
        <end position="526"/>
    </location>
</feature>
<reference evidence="4 5" key="1">
    <citation type="journal article" date="2018" name="ISME J.">
        <title>A methanotrophic archaeon couples anaerobic oxidation of methane to Fe(III) reduction.</title>
        <authorList>
            <person name="Cai C."/>
            <person name="Leu A.O."/>
            <person name="Xie G.J."/>
            <person name="Guo J."/>
            <person name="Feng Y."/>
            <person name="Zhao J.X."/>
            <person name="Tyson G.W."/>
            <person name="Yuan Z."/>
            <person name="Hu S."/>
        </authorList>
    </citation>
    <scope>NUCLEOTIDE SEQUENCE [LARGE SCALE GENOMIC DNA]</scope>
    <source>
        <strain evidence="4">FeB_12</strain>
    </source>
</reference>